<keyword evidence="3" id="KW-1185">Reference proteome</keyword>
<dbReference type="EMBL" id="VCIW01000016">
    <property type="protein sequence ID" value="TLS50190.1"/>
    <property type="molecule type" value="Genomic_DNA"/>
</dbReference>
<reference evidence="2 3" key="1">
    <citation type="submission" date="2019-05" db="EMBL/GenBank/DDBJ databases">
        <authorList>
            <person name="Narsing Rao M.P."/>
            <person name="Li W.J."/>
        </authorList>
    </citation>
    <scope>NUCLEOTIDE SEQUENCE [LARGE SCALE GENOMIC DNA]</scope>
    <source>
        <strain evidence="2 3">SYSU_K30003</strain>
    </source>
</reference>
<dbReference type="Gene3D" id="3.40.50.1110">
    <property type="entry name" value="SGNH hydrolase"/>
    <property type="match status" value="1"/>
</dbReference>
<evidence type="ECO:0000313" key="3">
    <source>
        <dbReference type="Proteomes" id="UP000309676"/>
    </source>
</evidence>
<protein>
    <recommendedName>
        <fullName evidence="1">SGNH hydrolase-type esterase domain-containing protein</fullName>
    </recommendedName>
</protein>
<dbReference type="InterPro" id="IPR051532">
    <property type="entry name" value="Ester_Hydrolysis_Enzymes"/>
</dbReference>
<comment type="caution">
    <text evidence="2">The sequence shown here is derived from an EMBL/GenBank/DDBJ whole genome shotgun (WGS) entry which is preliminary data.</text>
</comment>
<dbReference type="PANTHER" id="PTHR30383:SF5">
    <property type="entry name" value="SGNH HYDROLASE-TYPE ESTERASE DOMAIN-CONTAINING PROTEIN"/>
    <property type="match status" value="1"/>
</dbReference>
<evidence type="ECO:0000259" key="1">
    <source>
        <dbReference type="Pfam" id="PF13472"/>
    </source>
</evidence>
<accession>A0A5R9G7Y3</accession>
<dbReference type="PANTHER" id="PTHR30383">
    <property type="entry name" value="THIOESTERASE 1/PROTEASE 1/LYSOPHOSPHOLIPASE L1"/>
    <property type="match status" value="1"/>
</dbReference>
<feature type="domain" description="SGNH hydrolase-type esterase" evidence="1">
    <location>
        <begin position="9"/>
        <end position="201"/>
    </location>
</feature>
<sequence length="218" mass="24135">MTKPIKMTAVGDSLTFGTGAPAEKGFVWVLQDLWRSMQPLDVAHRNYGVVGATTAETLERLLTNGELRRAVASADVVTLTAGGNDLIRAAMRMYIQGETRSMKPGMRAFAFAYKDLLGELVAVHRTMERDARIVVTDCYNPFPQVRDAVLWINFVNRCIYRNAASYGGKVLVARSYDAFLGREAHLFADDGVHPNERGHRILAECVAEALSPFLEGLR</sequence>
<proteinExistence type="predicted"/>
<dbReference type="SUPFAM" id="SSF52266">
    <property type="entry name" value="SGNH hydrolase"/>
    <property type="match status" value="1"/>
</dbReference>
<dbReference type="OrthoDB" id="26855at2"/>
<dbReference type="GO" id="GO:0004622">
    <property type="term" value="F:phosphatidylcholine lysophospholipase activity"/>
    <property type="evidence" value="ECO:0007669"/>
    <property type="project" value="TreeGrafter"/>
</dbReference>
<dbReference type="Pfam" id="PF13472">
    <property type="entry name" value="Lipase_GDSL_2"/>
    <property type="match status" value="1"/>
</dbReference>
<dbReference type="InterPro" id="IPR036514">
    <property type="entry name" value="SGNH_hydro_sf"/>
</dbReference>
<dbReference type="AlphaFoldDB" id="A0A5R9G7Y3"/>
<organism evidence="2 3">
    <name type="scientific">Paenibacillus antri</name>
    <dbReference type="NCBI Taxonomy" id="2582848"/>
    <lineage>
        <taxon>Bacteria</taxon>
        <taxon>Bacillati</taxon>
        <taxon>Bacillota</taxon>
        <taxon>Bacilli</taxon>
        <taxon>Bacillales</taxon>
        <taxon>Paenibacillaceae</taxon>
        <taxon>Paenibacillus</taxon>
    </lineage>
</organism>
<dbReference type="Proteomes" id="UP000309676">
    <property type="component" value="Unassembled WGS sequence"/>
</dbReference>
<dbReference type="InterPro" id="IPR013830">
    <property type="entry name" value="SGNH_hydro"/>
</dbReference>
<dbReference type="RefSeq" id="WP_138196344.1">
    <property type="nucleotide sequence ID" value="NZ_VCIW01000016.1"/>
</dbReference>
<gene>
    <name evidence="2" type="ORF">FE782_21210</name>
</gene>
<name>A0A5R9G7Y3_9BACL</name>
<evidence type="ECO:0000313" key="2">
    <source>
        <dbReference type="EMBL" id="TLS50190.1"/>
    </source>
</evidence>